<evidence type="ECO:0000313" key="4">
    <source>
        <dbReference type="Proteomes" id="UP000826188"/>
    </source>
</evidence>
<dbReference type="PANTHER" id="PTHR42850:SF4">
    <property type="entry name" value="ZINC-DEPENDENT ENDOPOLYPHOSPHATASE"/>
    <property type="match status" value="1"/>
</dbReference>
<gene>
    <name evidence="2" type="ORF">KYK14_17085</name>
    <name evidence="3" type="ORF">KYK14_17140</name>
</gene>
<dbReference type="InterPro" id="IPR050126">
    <property type="entry name" value="Ap4A_hydrolase"/>
</dbReference>
<dbReference type="RefSeq" id="WP_219160514.1">
    <property type="nucleotide sequence ID" value="NZ_JAHWGL010000088.1"/>
</dbReference>
<protein>
    <submittedName>
        <fullName evidence="3">Metallophosphoesterase</fullName>
    </submittedName>
</protein>
<dbReference type="EMBL" id="JAHWGL010000088">
    <property type="protein sequence ID" value="MBW3130291.1"/>
    <property type="molecule type" value="Genomic_DNA"/>
</dbReference>
<sequence>MARFVTTDIHGCAATLRHTVEDVLHLRPTDELYVLGDYVNKGPDSQGVLDYLMQLPQRGYQVLCLRGNHDQNLLDAATGQGKVEWASDPDYQFTLQSFGVTQPSEIPPEYLRWLAALPFQHDLADYTLVHAGFDFRQPPDKMRADHHTMMTIKQFTFDASRMQGRRLLHGHVPTPTAAVERHVHNHQESIGLDTGCVYRHNPELAHLAVLELDSLQLTLQPNLEEPYPIAVRKG</sequence>
<accession>A0ABS6X362</accession>
<evidence type="ECO:0000259" key="1">
    <source>
        <dbReference type="Pfam" id="PF00149"/>
    </source>
</evidence>
<dbReference type="EMBL" id="JAHWGL010000088">
    <property type="protein sequence ID" value="MBW3130280.1"/>
    <property type="molecule type" value="Genomic_DNA"/>
</dbReference>
<proteinExistence type="predicted"/>
<organism evidence="3 4">
    <name type="scientific">Hymenobacter profundi</name>
    <dbReference type="NCBI Taxonomy" id="1982110"/>
    <lineage>
        <taxon>Bacteria</taxon>
        <taxon>Pseudomonadati</taxon>
        <taxon>Bacteroidota</taxon>
        <taxon>Cytophagia</taxon>
        <taxon>Cytophagales</taxon>
        <taxon>Hymenobacteraceae</taxon>
        <taxon>Hymenobacter</taxon>
    </lineage>
</organism>
<evidence type="ECO:0000313" key="2">
    <source>
        <dbReference type="EMBL" id="MBW3130280.1"/>
    </source>
</evidence>
<dbReference type="Pfam" id="PF00149">
    <property type="entry name" value="Metallophos"/>
    <property type="match status" value="1"/>
</dbReference>
<dbReference type="PANTHER" id="PTHR42850">
    <property type="entry name" value="METALLOPHOSPHOESTERASE"/>
    <property type="match status" value="1"/>
</dbReference>
<feature type="domain" description="Calcineurin-like phosphoesterase" evidence="1">
    <location>
        <begin position="5"/>
        <end position="204"/>
    </location>
</feature>
<dbReference type="InterPro" id="IPR004843">
    <property type="entry name" value="Calcineurin-like_PHP"/>
</dbReference>
<keyword evidence="4" id="KW-1185">Reference proteome</keyword>
<name>A0ABS6X362_9BACT</name>
<evidence type="ECO:0000313" key="3">
    <source>
        <dbReference type="EMBL" id="MBW3130291.1"/>
    </source>
</evidence>
<reference evidence="3 4" key="1">
    <citation type="submission" date="2021-07" db="EMBL/GenBank/DDBJ databases">
        <title>Hymenobacter profundi sp. nov., isolated from deep-sea water.</title>
        <authorList>
            <person name="Kim M.K."/>
        </authorList>
    </citation>
    <scope>NUCLEOTIDE SEQUENCE [LARGE SCALE GENOMIC DNA]</scope>
    <source>
        <strain evidence="3 4">M2</strain>
    </source>
</reference>
<comment type="caution">
    <text evidence="3">The sequence shown here is derived from an EMBL/GenBank/DDBJ whole genome shotgun (WGS) entry which is preliminary data.</text>
</comment>
<dbReference type="Proteomes" id="UP000826188">
    <property type="component" value="Unassembled WGS sequence"/>
</dbReference>